<proteinExistence type="predicted"/>
<dbReference type="PANTHER" id="PTHR31327:SF7">
    <property type="entry name" value="PDZ DOMAIN-CONTAINING PROTEIN"/>
    <property type="match status" value="1"/>
</dbReference>
<accession>A0A1I9GDE2</accession>
<dbReference type="AlphaFoldDB" id="A0A1I9GDE2"/>
<feature type="region of interest" description="Disordered" evidence="1">
    <location>
        <begin position="1"/>
        <end position="30"/>
    </location>
</feature>
<dbReference type="PANTHER" id="PTHR31327">
    <property type="entry name" value="SPERM MEIOSIS PDZ DOMAIN CONTAINING PROTEINS-RELATED"/>
    <property type="match status" value="1"/>
</dbReference>
<evidence type="ECO:0000313" key="2">
    <source>
        <dbReference type="EMBL" id="CRZ25647.1"/>
    </source>
</evidence>
<reference evidence="2" key="2">
    <citation type="submission" date="2012-12" db="EMBL/GenBank/DDBJ databases">
        <authorList>
            <consortium name="WormBase Consortium"/>
            <person name="Ghedin E."/>
            <person name="Paulini M."/>
        </authorList>
    </citation>
    <scope>NUCLEOTIDE SEQUENCE</scope>
    <source>
        <strain evidence="2">FR3</strain>
    </source>
</reference>
<dbReference type="EMBL" id="LN857010">
    <property type="protein sequence ID" value="CRZ25647.1"/>
    <property type="molecule type" value="Genomic_DNA"/>
</dbReference>
<dbReference type="SUPFAM" id="SSF50156">
    <property type="entry name" value="PDZ domain-like"/>
    <property type="match status" value="1"/>
</dbReference>
<gene>
    <name evidence="2" type="primary">Bm10816</name>
    <name evidence="2" type="ORF">BM_Bm10816</name>
</gene>
<dbReference type="InterPro" id="IPR036034">
    <property type="entry name" value="PDZ_sf"/>
</dbReference>
<sequence length="491" mass="55458">MENDAGREHLSSSPSLPFNHPPATRENLDFPDSVQWHNEKVDLENRHEGTDCSRLETSYISWLRSLEDRFIDNLMKAFQNLRNTLSSSQAQSSDNRASNNEDQIVGSDNIKQRKQSSFNKFSPSSQFKTSVGKSNSITKDEKHPINRKVKKAMTQSRACLVTRHGKSVTSPKVQISRIQNNLGFPCELPDDLVVDVNIQAKFDQRDKKVRVGVAITKSLLILRVEEYSIFYGMLKICDFLTHIEDEPITSKREFYDKLKLLRDVGKEFNLRLRRPLWNTPATRLPKGYDRAPGYSYIRGLMILYPGGNLGMNVKSYNSKVYVTSIDQMSIASAACLMGDCIVDVDGTPVTSTVSCGERVISGLKHRKFVLMTIERAIDVQAIRVVKFVLLVEKVPEKDPRMAQDTTKIGLNEAQKIRQNALPGTLKGIYRGKHGYGQKRLVIHEMSMFTPIGADPFNPLLMQAVPPKKMDIMHASKSSQGNISTPLQRPKE</sequence>
<name>A0A1I9GDE2_BRUMA</name>
<feature type="compositionally biased region" description="Basic and acidic residues" evidence="1">
    <location>
        <begin position="1"/>
        <end position="10"/>
    </location>
</feature>
<evidence type="ECO:0000256" key="1">
    <source>
        <dbReference type="SAM" id="MobiDB-lite"/>
    </source>
</evidence>
<feature type="compositionally biased region" description="Polar residues" evidence="1">
    <location>
        <begin position="115"/>
        <end position="137"/>
    </location>
</feature>
<dbReference type="InterPro" id="IPR040264">
    <property type="entry name" value="T15H9.4-like"/>
</dbReference>
<dbReference type="OMA" id="RRPLWNT"/>
<protein>
    <submittedName>
        <fullName evidence="2">Bm10816</fullName>
    </submittedName>
</protein>
<feature type="compositionally biased region" description="Polar residues" evidence="1">
    <location>
        <begin position="86"/>
        <end position="102"/>
    </location>
</feature>
<organism evidence="2">
    <name type="scientific">Brugia malayi</name>
    <name type="common">Filarial nematode worm</name>
    <dbReference type="NCBI Taxonomy" id="6279"/>
    <lineage>
        <taxon>Eukaryota</taxon>
        <taxon>Metazoa</taxon>
        <taxon>Ecdysozoa</taxon>
        <taxon>Nematoda</taxon>
        <taxon>Chromadorea</taxon>
        <taxon>Rhabditida</taxon>
        <taxon>Spirurina</taxon>
        <taxon>Spiruromorpha</taxon>
        <taxon>Filarioidea</taxon>
        <taxon>Onchocercidae</taxon>
        <taxon>Brugia</taxon>
    </lineage>
</organism>
<reference evidence="2" key="1">
    <citation type="journal article" date="2007" name="Science">
        <title>Draft genome of the filarial nematode parasite Brugia malayi.</title>
        <authorList>
            <person name="Ghedin E."/>
            <person name="Wang S."/>
            <person name="Spiro D."/>
            <person name="Caler E."/>
            <person name="Zhao Q."/>
            <person name="Crabtree J."/>
            <person name="Allen J.E."/>
            <person name="Delcher A.L."/>
            <person name="Guiliano D.B."/>
            <person name="Miranda-Saavedra D."/>
            <person name="Angiuoli S.V."/>
            <person name="Creasy T."/>
            <person name="Amedeo P."/>
            <person name="Haas B."/>
            <person name="El-Sayed N.M."/>
            <person name="Wortman J.R."/>
            <person name="Feldblyum T."/>
            <person name="Tallon L."/>
            <person name="Schatz M."/>
            <person name="Shumway M."/>
            <person name="Koo H."/>
            <person name="Salzberg S.L."/>
            <person name="Schobel S."/>
            <person name="Pertea M."/>
            <person name="Pop M."/>
            <person name="White O."/>
            <person name="Barton G.J."/>
            <person name="Carlow C.K."/>
            <person name="Crawford M.J."/>
            <person name="Daub J."/>
            <person name="Dimmic M.W."/>
            <person name="Estes C.F."/>
            <person name="Foster J.M."/>
            <person name="Ganatra M."/>
            <person name="Gregory W.F."/>
            <person name="Johnson N.M."/>
            <person name="Jin J."/>
            <person name="Komuniecki R."/>
            <person name="Korf I."/>
            <person name="Kumar S."/>
            <person name="Laney S."/>
            <person name="Li B.W."/>
            <person name="Li W."/>
            <person name="Lindblom T.H."/>
            <person name="Lustigman S."/>
            <person name="Ma D."/>
            <person name="Maina C.V."/>
            <person name="Martin D.M."/>
            <person name="McCarter J.P."/>
            <person name="McReynolds L."/>
            <person name="Mitreva M."/>
            <person name="Nutman T.B."/>
            <person name="Parkinson J."/>
            <person name="Peregrin-Alvarez J.M."/>
            <person name="Poole C."/>
            <person name="Ren Q."/>
            <person name="Saunders L."/>
            <person name="Sluder A.E."/>
            <person name="Smith K."/>
            <person name="Stanke M."/>
            <person name="Unnasch T.R."/>
            <person name="Ware J."/>
            <person name="Wei A.D."/>
            <person name="Weil G."/>
            <person name="Williams D.J."/>
            <person name="Zhang Y."/>
            <person name="Williams S.A."/>
            <person name="Fraser-Liggett C."/>
            <person name="Slatko B."/>
            <person name="Blaxter M.L."/>
            <person name="Scott A.L."/>
        </authorList>
    </citation>
    <scope>NUCLEOTIDE SEQUENCE</scope>
    <source>
        <strain evidence="2">FR3</strain>
    </source>
</reference>
<feature type="region of interest" description="Disordered" evidence="1">
    <location>
        <begin position="86"/>
        <end position="138"/>
    </location>
</feature>